<dbReference type="KEGG" id="mff:MFFC18_26930"/>
<name>A0A5B9PBI6_9BACT</name>
<protein>
    <recommendedName>
        <fullName evidence="2">Response regulatory domain-containing protein</fullName>
    </recommendedName>
</protein>
<accession>A0A5B9PBI6</accession>
<keyword evidence="4" id="KW-1185">Reference proteome</keyword>
<proteinExistence type="predicted"/>
<feature type="domain" description="Response regulatory" evidence="2">
    <location>
        <begin position="151"/>
        <end position="262"/>
    </location>
</feature>
<sequence>MSTLQILISGDYWHGDFREPFSKLEIPATMVPLERIKSVEGQAFNLIVLAQSRRDQMSQTAIDSLRTQFPEVPIVVLLGSWCEGENRSGTPLIGVSQTMWHQWESRFERFCVQVSDGVRSDWHQPLTASVSDRVRDFSPDGAIVEKLIGKMVVVSSEDRTTAETISEMLKTYQCDSLWAEAETDLIDSADVDAICIDANGVSSELKNRISNFKDRFEDTPVVVAMNFPRQQDMNLLSQLGVQEIVSKPYTHNEFLQSLLRALDASTGFAVPKPSILSRNRMSRR</sequence>
<feature type="modified residue" description="4-aspartylphosphate" evidence="1">
    <location>
        <position position="197"/>
    </location>
</feature>
<dbReference type="PROSITE" id="PS50110">
    <property type="entry name" value="RESPONSE_REGULATORY"/>
    <property type="match status" value="1"/>
</dbReference>
<reference evidence="3 4" key="1">
    <citation type="submission" date="2019-08" db="EMBL/GenBank/DDBJ databases">
        <title>Deep-cultivation of Planctomycetes and their phenomic and genomic characterization uncovers novel biology.</title>
        <authorList>
            <person name="Wiegand S."/>
            <person name="Jogler M."/>
            <person name="Boedeker C."/>
            <person name="Pinto D."/>
            <person name="Vollmers J."/>
            <person name="Rivas-Marin E."/>
            <person name="Kohn T."/>
            <person name="Peeters S.H."/>
            <person name="Heuer A."/>
            <person name="Rast P."/>
            <person name="Oberbeckmann S."/>
            <person name="Bunk B."/>
            <person name="Jeske O."/>
            <person name="Meyerdierks A."/>
            <person name="Storesund J.E."/>
            <person name="Kallscheuer N."/>
            <person name="Luecker S."/>
            <person name="Lage O.M."/>
            <person name="Pohl T."/>
            <person name="Merkel B.J."/>
            <person name="Hornburger P."/>
            <person name="Mueller R.-W."/>
            <person name="Bruemmer F."/>
            <person name="Labrenz M."/>
            <person name="Spormann A.M."/>
            <person name="Op den Camp H."/>
            <person name="Overmann J."/>
            <person name="Amann R."/>
            <person name="Jetten M.S.M."/>
            <person name="Mascher T."/>
            <person name="Medema M.H."/>
            <person name="Devos D.P."/>
            <person name="Kaster A.-K."/>
            <person name="Ovreas L."/>
            <person name="Rohde M."/>
            <person name="Galperin M.Y."/>
            <person name="Jogler C."/>
        </authorList>
    </citation>
    <scope>NUCLEOTIDE SEQUENCE [LARGE SCALE GENOMIC DNA]</scope>
    <source>
        <strain evidence="3 4">FC18</strain>
    </source>
</reference>
<dbReference type="RefSeq" id="WP_075084280.1">
    <property type="nucleotide sequence ID" value="NZ_CP042912.1"/>
</dbReference>
<dbReference type="InterPro" id="IPR001789">
    <property type="entry name" value="Sig_transdc_resp-reg_receiver"/>
</dbReference>
<evidence type="ECO:0000313" key="4">
    <source>
        <dbReference type="Proteomes" id="UP000322214"/>
    </source>
</evidence>
<dbReference type="Gene3D" id="3.40.50.2300">
    <property type="match status" value="1"/>
</dbReference>
<dbReference type="STRING" id="980251.GCA_001642875_01482"/>
<keyword evidence="1" id="KW-0597">Phosphoprotein</keyword>
<dbReference type="Proteomes" id="UP000322214">
    <property type="component" value="Chromosome"/>
</dbReference>
<dbReference type="OrthoDB" id="267963at2"/>
<dbReference type="InterPro" id="IPR011006">
    <property type="entry name" value="CheY-like_superfamily"/>
</dbReference>
<evidence type="ECO:0000256" key="1">
    <source>
        <dbReference type="PROSITE-ProRule" id="PRU00169"/>
    </source>
</evidence>
<organism evidence="3 4">
    <name type="scientific">Mariniblastus fucicola</name>
    <dbReference type="NCBI Taxonomy" id="980251"/>
    <lineage>
        <taxon>Bacteria</taxon>
        <taxon>Pseudomonadati</taxon>
        <taxon>Planctomycetota</taxon>
        <taxon>Planctomycetia</taxon>
        <taxon>Pirellulales</taxon>
        <taxon>Pirellulaceae</taxon>
        <taxon>Mariniblastus</taxon>
    </lineage>
</organism>
<dbReference type="SUPFAM" id="SSF52172">
    <property type="entry name" value="CheY-like"/>
    <property type="match status" value="1"/>
</dbReference>
<evidence type="ECO:0000259" key="2">
    <source>
        <dbReference type="PROSITE" id="PS50110"/>
    </source>
</evidence>
<evidence type="ECO:0000313" key="3">
    <source>
        <dbReference type="EMBL" id="QEG22809.1"/>
    </source>
</evidence>
<gene>
    <name evidence="3" type="ORF">MFFC18_26930</name>
</gene>
<dbReference type="GO" id="GO:0000160">
    <property type="term" value="P:phosphorelay signal transduction system"/>
    <property type="evidence" value="ECO:0007669"/>
    <property type="project" value="InterPro"/>
</dbReference>
<dbReference type="EMBL" id="CP042912">
    <property type="protein sequence ID" value="QEG22809.1"/>
    <property type="molecule type" value="Genomic_DNA"/>
</dbReference>
<dbReference type="AlphaFoldDB" id="A0A5B9PBI6"/>